<evidence type="ECO:0000256" key="8">
    <source>
        <dbReference type="ARBA" id="ARBA00022737"/>
    </source>
</evidence>
<evidence type="ECO:0000256" key="12">
    <source>
        <dbReference type="ARBA" id="ARBA00023136"/>
    </source>
</evidence>
<dbReference type="AlphaFoldDB" id="A0A6P8F0X5"/>
<evidence type="ECO:0000256" key="4">
    <source>
        <dbReference type="ARBA" id="ARBA00022475"/>
    </source>
</evidence>
<feature type="compositionally biased region" description="Low complexity" evidence="17">
    <location>
        <begin position="653"/>
        <end position="667"/>
    </location>
</feature>
<dbReference type="Pfam" id="PF13927">
    <property type="entry name" value="Ig_3"/>
    <property type="match status" value="1"/>
</dbReference>
<keyword evidence="9" id="KW-0130">Cell adhesion</keyword>
<feature type="domain" description="Ig-like" evidence="19">
    <location>
        <begin position="424"/>
        <end position="531"/>
    </location>
</feature>
<gene>
    <name evidence="21" type="primary">pecam1a</name>
</gene>
<dbReference type="OrthoDB" id="9950534at2759"/>
<evidence type="ECO:0000256" key="7">
    <source>
        <dbReference type="ARBA" id="ARBA00022729"/>
    </source>
</evidence>
<evidence type="ECO:0000256" key="3">
    <source>
        <dbReference type="ARBA" id="ARBA00004285"/>
    </source>
</evidence>
<evidence type="ECO:0000256" key="16">
    <source>
        <dbReference type="ARBA" id="ARBA00049765"/>
    </source>
</evidence>
<keyword evidence="6 18" id="KW-0812">Transmembrane</keyword>
<dbReference type="GeneID" id="105904968"/>
<feature type="region of interest" description="Disordered" evidence="17">
    <location>
        <begin position="577"/>
        <end position="672"/>
    </location>
</feature>
<dbReference type="GO" id="GO:0009897">
    <property type="term" value="C:external side of plasma membrane"/>
    <property type="evidence" value="ECO:0007669"/>
    <property type="project" value="TreeGrafter"/>
</dbReference>
<evidence type="ECO:0000313" key="21">
    <source>
        <dbReference type="RefSeq" id="XP_031416787.1"/>
    </source>
</evidence>
<evidence type="ECO:0000256" key="14">
    <source>
        <dbReference type="ARBA" id="ARBA00023180"/>
    </source>
</evidence>
<dbReference type="InterPro" id="IPR013783">
    <property type="entry name" value="Ig-like_fold"/>
</dbReference>
<keyword evidence="20" id="KW-1185">Reference proteome</keyword>
<evidence type="ECO:0000256" key="10">
    <source>
        <dbReference type="ARBA" id="ARBA00022949"/>
    </source>
</evidence>
<keyword evidence="15" id="KW-0393">Immunoglobulin domain</keyword>
<evidence type="ECO:0000256" key="11">
    <source>
        <dbReference type="ARBA" id="ARBA00022989"/>
    </source>
</evidence>
<evidence type="ECO:0000256" key="18">
    <source>
        <dbReference type="SAM" id="Phobius"/>
    </source>
</evidence>
<dbReference type="PANTHER" id="PTHR11481">
    <property type="entry name" value="IMMUNOGLOBULIN FC RECEPTOR"/>
    <property type="match status" value="1"/>
</dbReference>
<keyword evidence="12 18" id="KW-0472">Membrane</keyword>
<keyword evidence="8" id="KW-0677">Repeat</keyword>
<dbReference type="CTD" id="569386"/>
<evidence type="ECO:0000313" key="20">
    <source>
        <dbReference type="Proteomes" id="UP000515152"/>
    </source>
</evidence>
<feature type="domain" description="Ig-like" evidence="19">
    <location>
        <begin position="161"/>
        <end position="248"/>
    </location>
</feature>
<evidence type="ECO:0000256" key="9">
    <source>
        <dbReference type="ARBA" id="ARBA00022889"/>
    </source>
</evidence>
<dbReference type="Proteomes" id="UP000515152">
    <property type="component" value="Chromosome 23"/>
</dbReference>
<dbReference type="InterPro" id="IPR003599">
    <property type="entry name" value="Ig_sub"/>
</dbReference>
<dbReference type="GO" id="GO:0004888">
    <property type="term" value="F:transmembrane signaling receptor activity"/>
    <property type="evidence" value="ECO:0007669"/>
    <property type="project" value="TreeGrafter"/>
</dbReference>
<keyword evidence="7" id="KW-0732">Signal</keyword>
<dbReference type="SUPFAM" id="SSF48726">
    <property type="entry name" value="Immunoglobulin"/>
    <property type="match status" value="3"/>
</dbReference>
<sequence length="703" mass="75966">MVHLFSFLLNQGQVLYAKNSSEGQVEFSFAPARAAHSGGYTCRVRVLEKEKSSREQKLTVSGLMTPILSATPRAIYEGQEVKVSCLAPDEEGTLIFHLYVNDNYNRPVTSAPPGTEVAVKLTTPGSARIHCKTTLLANMAAGESNLSNVVNVIVRELEVTPTIHFSPSSVIEGDFLRVDCDVPNFNELPESERSKLELFLTKDGRILSQERGKQKCGHTLRTVSEDSGMYVCKAEIEYVQKTTSGTVSVEELFARPEVRVSPPVVFEGDTFTVRCSVSSVAPSRVNLTTVTYRLFRNDRELQRGQQYTAAAGSAHDGGYFCEANAKEIVKNSTEAIVKAKMHPSTPTISAEGGVVIIGKPFQVLCRTGRGSLPITFTLVGGQRSPPPPPQRVYALSALFNVSAIRKRAELAEFSCRAQNDATRPVVTSMSLRAAVTELVSMATLTVEPFGGGVTEGTDLKLTCKAPQSSPPLNFTFSRSLQGAPLGQQQPIQTLVVPSVNQASYIIRAIDRGQAGQYQCHAANAANQRSSSIVHIHVKLAPWKVALITVCAILLVAAIGVTLLILMKRSSHPCSRTKRVGELSVKPAKTKSNDPQRVSLVLEEQPAPNATPGMLGRSVWSEHISGSGSDSESQSEEDPSVEVQYTQVAHPPQTDTTTAITAPLTNGTDTEYSEVQTINADSPTQTEGASLEYAELNHSEPDPE</sequence>
<reference evidence="21" key="1">
    <citation type="submission" date="2025-08" db="UniProtKB">
        <authorList>
            <consortium name="RefSeq"/>
        </authorList>
    </citation>
    <scope>IDENTIFICATION</scope>
</reference>
<feature type="transmembrane region" description="Helical" evidence="18">
    <location>
        <begin position="544"/>
        <end position="565"/>
    </location>
</feature>
<dbReference type="GO" id="GO:0045121">
    <property type="term" value="C:membrane raft"/>
    <property type="evidence" value="ECO:0007669"/>
    <property type="project" value="UniProtKB-SubCell"/>
</dbReference>
<dbReference type="GO" id="GO:0070161">
    <property type="term" value="C:anchoring junction"/>
    <property type="evidence" value="ECO:0007669"/>
    <property type="project" value="UniProtKB-SubCell"/>
</dbReference>
<comment type="subcellular location">
    <subcellularLocation>
        <location evidence="2">Cell junction</location>
    </subcellularLocation>
    <subcellularLocation>
        <location evidence="1">Cell membrane</location>
        <topology evidence="1">Single-pass type I membrane protein</topology>
    </subcellularLocation>
    <subcellularLocation>
        <location evidence="3">Membrane raft</location>
    </subcellularLocation>
</comment>
<proteinExistence type="predicted"/>
<evidence type="ECO:0000259" key="19">
    <source>
        <dbReference type="PROSITE" id="PS50835"/>
    </source>
</evidence>
<dbReference type="GO" id="GO:0098742">
    <property type="term" value="P:cell-cell adhesion via plasma-membrane adhesion molecules"/>
    <property type="evidence" value="ECO:0007669"/>
    <property type="project" value="TreeGrafter"/>
</dbReference>
<dbReference type="RefSeq" id="XP_031416787.1">
    <property type="nucleotide sequence ID" value="XM_031560927.2"/>
</dbReference>
<protein>
    <recommendedName>
        <fullName evidence="16">Platelet endothelial cell adhesion molecule</fullName>
    </recommendedName>
</protein>
<dbReference type="KEGG" id="char:105904968"/>
<keyword evidence="11 18" id="KW-1133">Transmembrane helix</keyword>
<dbReference type="GO" id="GO:0006955">
    <property type="term" value="P:immune response"/>
    <property type="evidence" value="ECO:0007669"/>
    <property type="project" value="TreeGrafter"/>
</dbReference>
<keyword evidence="5" id="KW-0597">Phosphoprotein</keyword>
<keyword evidence="10" id="KW-0965">Cell junction</keyword>
<keyword evidence="4" id="KW-1003">Cell membrane</keyword>
<dbReference type="Pfam" id="PF13895">
    <property type="entry name" value="Ig_2"/>
    <property type="match status" value="1"/>
</dbReference>
<dbReference type="InterPro" id="IPR050488">
    <property type="entry name" value="Ig_Fc_receptor"/>
</dbReference>
<evidence type="ECO:0000256" key="2">
    <source>
        <dbReference type="ARBA" id="ARBA00004282"/>
    </source>
</evidence>
<evidence type="ECO:0000256" key="17">
    <source>
        <dbReference type="SAM" id="MobiDB-lite"/>
    </source>
</evidence>
<evidence type="ECO:0000256" key="6">
    <source>
        <dbReference type="ARBA" id="ARBA00022692"/>
    </source>
</evidence>
<dbReference type="SMART" id="SM00409">
    <property type="entry name" value="IG"/>
    <property type="match status" value="3"/>
</dbReference>
<evidence type="ECO:0000256" key="15">
    <source>
        <dbReference type="ARBA" id="ARBA00023319"/>
    </source>
</evidence>
<evidence type="ECO:0000256" key="1">
    <source>
        <dbReference type="ARBA" id="ARBA00004251"/>
    </source>
</evidence>
<dbReference type="PROSITE" id="PS50835">
    <property type="entry name" value="IG_LIKE"/>
    <property type="match status" value="2"/>
</dbReference>
<keyword evidence="13" id="KW-1015">Disulfide bond</keyword>
<keyword evidence="14" id="KW-0325">Glycoprotein</keyword>
<evidence type="ECO:0000256" key="5">
    <source>
        <dbReference type="ARBA" id="ARBA00022553"/>
    </source>
</evidence>
<evidence type="ECO:0000256" key="13">
    <source>
        <dbReference type="ARBA" id="ARBA00023157"/>
    </source>
</evidence>
<dbReference type="InterPro" id="IPR036179">
    <property type="entry name" value="Ig-like_dom_sf"/>
</dbReference>
<name>A0A6P8F0X5_CLUHA</name>
<accession>A0A6P8F0X5</accession>
<organism evidence="20 21">
    <name type="scientific">Clupea harengus</name>
    <name type="common">Atlantic herring</name>
    <dbReference type="NCBI Taxonomy" id="7950"/>
    <lineage>
        <taxon>Eukaryota</taxon>
        <taxon>Metazoa</taxon>
        <taxon>Chordata</taxon>
        <taxon>Craniata</taxon>
        <taxon>Vertebrata</taxon>
        <taxon>Euteleostomi</taxon>
        <taxon>Actinopterygii</taxon>
        <taxon>Neopterygii</taxon>
        <taxon>Teleostei</taxon>
        <taxon>Clupei</taxon>
        <taxon>Clupeiformes</taxon>
        <taxon>Clupeoidei</taxon>
        <taxon>Clupeidae</taxon>
        <taxon>Clupea</taxon>
    </lineage>
</organism>
<dbReference type="Gene3D" id="2.60.40.10">
    <property type="entry name" value="Immunoglobulins"/>
    <property type="match status" value="4"/>
</dbReference>
<dbReference type="InterPro" id="IPR007110">
    <property type="entry name" value="Ig-like_dom"/>
</dbReference>
<dbReference type="PANTHER" id="PTHR11481:SF5">
    <property type="entry name" value="PLATELET ENDOTHELIAL CELL ADHESION MOLECULE"/>
    <property type="match status" value="1"/>
</dbReference>
<dbReference type="GO" id="GO:0007166">
    <property type="term" value="P:cell surface receptor signaling pathway"/>
    <property type="evidence" value="ECO:0007669"/>
    <property type="project" value="TreeGrafter"/>
</dbReference>